<dbReference type="FunFam" id="3.30.70.330:FF:000631">
    <property type="entry name" value="Glycine-rich RNA-binding protein 3, mitochondrial"/>
    <property type="match status" value="1"/>
</dbReference>
<dbReference type="PROSITE" id="PS50102">
    <property type="entry name" value="RRM"/>
    <property type="match status" value="1"/>
</dbReference>
<reference evidence="5 6" key="1">
    <citation type="submission" date="2019-06" db="EMBL/GenBank/DDBJ databases">
        <title>A chromosomal-level reference genome of Carpinus fangiana (Coryloideae, Betulaceae).</title>
        <authorList>
            <person name="Yang X."/>
            <person name="Wang Z."/>
            <person name="Zhang L."/>
            <person name="Hao G."/>
            <person name="Liu J."/>
            <person name="Yang Y."/>
        </authorList>
    </citation>
    <scope>NUCLEOTIDE SEQUENCE [LARGE SCALE GENOMIC DNA]</scope>
    <source>
        <strain evidence="5">Cfa_2016G</strain>
        <tissue evidence="5">Leaf</tissue>
    </source>
</reference>
<feature type="compositionally biased region" description="Polar residues" evidence="3">
    <location>
        <begin position="250"/>
        <end position="259"/>
    </location>
</feature>
<dbReference type="PANTHER" id="PTHR48027">
    <property type="entry name" value="HETEROGENEOUS NUCLEAR RIBONUCLEOPROTEIN 87F-RELATED"/>
    <property type="match status" value="1"/>
</dbReference>
<evidence type="ECO:0000259" key="4">
    <source>
        <dbReference type="PROSITE" id="PS50102"/>
    </source>
</evidence>
<evidence type="ECO:0000313" key="6">
    <source>
        <dbReference type="Proteomes" id="UP000327013"/>
    </source>
</evidence>
<feature type="compositionally biased region" description="Acidic residues" evidence="3">
    <location>
        <begin position="267"/>
        <end position="284"/>
    </location>
</feature>
<dbReference type="OrthoDB" id="439808at2759"/>
<protein>
    <recommendedName>
        <fullName evidence="4">RRM domain-containing protein</fullName>
    </recommendedName>
</protein>
<dbReference type="AlphaFoldDB" id="A0A5N6RPU1"/>
<dbReference type="SUPFAM" id="SSF54928">
    <property type="entry name" value="RNA-binding domain, RBD"/>
    <property type="match status" value="1"/>
</dbReference>
<dbReference type="Pfam" id="PF00076">
    <property type="entry name" value="RRM_1"/>
    <property type="match status" value="1"/>
</dbReference>
<dbReference type="EMBL" id="CM017328">
    <property type="protein sequence ID" value="KAE8124456.1"/>
    <property type="molecule type" value="Genomic_DNA"/>
</dbReference>
<dbReference type="InterPro" id="IPR052462">
    <property type="entry name" value="SLIRP/GR-RBP-like"/>
</dbReference>
<keyword evidence="1 2" id="KW-0694">RNA-binding</keyword>
<gene>
    <name evidence="5" type="ORF">FH972_019340</name>
</gene>
<sequence>MAFFSKVGNILRQTASKQISSEFGPSKLSVFQAIRCMSSGQSPKVFVGGLSYNTDEQGLRDAFSKYGDVMEARVITDRDTGRSRGFGFVTYTSTEEASSAIQALDGQDLHGRVVRVNYATERARPSYGGGGYGGYGGGGGYGNNAYGGGGGGGYGTGSAGYGSGGYGSGGNYQGSGGGDGYTGNYGADRYGSGGTGGGGVGYNKGANYAGGDFGSTGGNYGVAGGDGGSSNFASGGYDGSAGQGFGGVNQFGSNESSSVGGAAGDFIQDEPLEGNLRDDDDDTTGDFVKRA</sequence>
<dbReference type="Proteomes" id="UP000327013">
    <property type="component" value="Chromosome 8"/>
</dbReference>
<dbReference type="CDD" id="cd21608">
    <property type="entry name" value="RRM2_NsCP33_like"/>
    <property type="match status" value="1"/>
</dbReference>
<proteinExistence type="predicted"/>
<dbReference type="InterPro" id="IPR012677">
    <property type="entry name" value="Nucleotide-bd_a/b_plait_sf"/>
</dbReference>
<name>A0A5N6RPU1_9ROSI</name>
<feature type="domain" description="RRM" evidence="4">
    <location>
        <begin position="43"/>
        <end position="121"/>
    </location>
</feature>
<dbReference type="InterPro" id="IPR048289">
    <property type="entry name" value="RRM2_NsCP33-like"/>
</dbReference>
<feature type="region of interest" description="Disordered" evidence="3">
    <location>
        <begin position="244"/>
        <end position="291"/>
    </location>
</feature>
<dbReference type="InterPro" id="IPR035979">
    <property type="entry name" value="RBD_domain_sf"/>
</dbReference>
<dbReference type="SMART" id="SM00360">
    <property type="entry name" value="RRM"/>
    <property type="match status" value="1"/>
</dbReference>
<evidence type="ECO:0000313" key="5">
    <source>
        <dbReference type="EMBL" id="KAE8124456.1"/>
    </source>
</evidence>
<evidence type="ECO:0000256" key="3">
    <source>
        <dbReference type="SAM" id="MobiDB-lite"/>
    </source>
</evidence>
<accession>A0A5N6RPU1</accession>
<keyword evidence="6" id="KW-1185">Reference proteome</keyword>
<dbReference type="GO" id="GO:0003723">
    <property type="term" value="F:RNA binding"/>
    <property type="evidence" value="ECO:0007669"/>
    <property type="project" value="UniProtKB-UniRule"/>
</dbReference>
<dbReference type="InterPro" id="IPR000504">
    <property type="entry name" value="RRM_dom"/>
</dbReference>
<evidence type="ECO:0000256" key="1">
    <source>
        <dbReference type="ARBA" id="ARBA00022884"/>
    </source>
</evidence>
<organism evidence="5 6">
    <name type="scientific">Carpinus fangiana</name>
    <dbReference type="NCBI Taxonomy" id="176857"/>
    <lineage>
        <taxon>Eukaryota</taxon>
        <taxon>Viridiplantae</taxon>
        <taxon>Streptophyta</taxon>
        <taxon>Embryophyta</taxon>
        <taxon>Tracheophyta</taxon>
        <taxon>Spermatophyta</taxon>
        <taxon>Magnoliopsida</taxon>
        <taxon>eudicotyledons</taxon>
        <taxon>Gunneridae</taxon>
        <taxon>Pentapetalae</taxon>
        <taxon>rosids</taxon>
        <taxon>fabids</taxon>
        <taxon>Fagales</taxon>
        <taxon>Betulaceae</taxon>
        <taxon>Carpinus</taxon>
    </lineage>
</organism>
<dbReference type="Gene3D" id="3.30.70.330">
    <property type="match status" value="1"/>
</dbReference>
<evidence type="ECO:0000256" key="2">
    <source>
        <dbReference type="PROSITE-ProRule" id="PRU00176"/>
    </source>
</evidence>